<dbReference type="HOGENOM" id="CLU_893642_0_0_11"/>
<gene>
    <name evidence="5" type="ordered locus">Isova_0883</name>
</gene>
<name>F6FPF4_ISOV2</name>
<evidence type="ECO:0000256" key="1">
    <source>
        <dbReference type="ARBA" id="ARBA00022737"/>
    </source>
</evidence>
<dbReference type="PANTHER" id="PTHR24201">
    <property type="entry name" value="ANK_REP_REGION DOMAIN-CONTAINING PROTEIN"/>
    <property type="match status" value="1"/>
</dbReference>
<evidence type="ECO:0000259" key="4">
    <source>
        <dbReference type="Pfam" id="PF12867"/>
    </source>
</evidence>
<sequence>MATTLRTLLADQIDFYWQVHLWPRLQGLTDAEYLWEPVEGAWSLRTGDDGVVRIEATVPEPTVPPVTTIAWRMAHLGRDVWAKRARAYFGPTSAPDDADMFDDRHWPEPLPLTAAGGLALLEQGYTLWRDALAGLDDDALLRPLGPRGGPFADDSMAALVAHLNREAMAHGAEMCLLRDLYRAQEERRDPVVAAALGGRAPDLERTLVLDGGVHDLPERHPGLLVELAGIHRWRELRALVEHGFPAGAADTEGTTALHYAAAAGELDVVRLLVERGADAGAVERRLGATPAAWAERFGRSDVVVYLTQRTG</sequence>
<reference evidence="5 6" key="1">
    <citation type="submission" date="2011-05" db="EMBL/GenBank/DDBJ databases">
        <title>Complete sequence of Isoptericola variabilis 225.</title>
        <authorList>
            <consortium name="US DOE Joint Genome Institute"/>
            <person name="Lucas S."/>
            <person name="Han J."/>
            <person name="Lapidus A."/>
            <person name="Cheng J.-F."/>
            <person name="Goodwin L."/>
            <person name="Pitluck S."/>
            <person name="Peters L."/>
            <person name="Mikhailova N."/>
            <person name="Zeytun A."/>
            <person name="Han C."/>
            <person name="Tapia R."/>
            <person name="Land M."/>
            <person name="Hauser L."/>
            <person name="Kyrpides N."/>
            <person name="Ivanova N."/>
            <person name="Pagani I."/>
            <person name="Siebers A."/>
            <person name="Allgaier M."/>
            <person name="Thelen M."/>
            <person name="Hugenholtz P."/>
            <person name="Gladden J."/>
            <person name="Woyke T."/>
        </authorList>
    </citation>
    <scope>NUCLEOTIDE SEQUENCE [LARGE SCALE GENOMIC DNA]</scope>
    <source>
        <strain evidence="6">225</strain>
    </source>
</reference>
<dbReference type="Gene3D" id="1.25.40.20">
    <property type="entry name" value="Ankyrin repeat-containing domain"/>
    <property type="match status" value="1"/>
</dbReference>
<dbReference type="Pfam" id="PF12867">
    <property type="entry name" value="DinB_2"/>
    <property type="match status" value="1"/>
</dbReference>
<keyword evidence="1" id="KW-0677">Repeat</keyword>
<dbReference type="PANTHER" id="PTHR24201:SF2">
    <property type="entry name" value="ANKYRIN REPEAT DOMAIN-CONTAINING PROTEIN 42"/>
    <property type="match status" value="1"/>
</dbReference>
<dbReference type="EMBL" id="CP002810">
    <property type="protein sequence ID" value="AEG43667.1"/>
    <property type="molecule type" value="Genomic_DNA"/>
</dbReference>
<dbReference type="Pfam" id="PF12796">
    <property type="entry name" value="Ank_2"/>
    <property type="match status" value="1"/>
</dbReference>
<evidence type="ECO:0000313" key="5">
    <source>
        <dbReference type="EMBL" id="AEG43667.1"/>
    </source>
</evidence>
<dbReference type="InterPro" id="IPR050776">
    <property type="entry name" value="Ank_Repeat/CDKN_Inhibitor"/>
</dbReference>
<dbReference type="InterPro" id="IPR036770">
    <property type="entry name" value="Ankyrin_rpt-contain_sf"/>
</dbReference>
<dbReference type="STRING" id="743718.Isova_0883"/>
<dbReference type="RefSeq" id="WP_013838059.1">
    <property type="nucleotide sequence ID" value="NC_015588.1"/>
</dbReference>
<protein>
    <submittedName>
        <fullName evidence="5">Ankyrin</fullName>
    </submittedName>
</protein>
<feature type="domain" description="DinB-like" evidence="4">
    <location>
        <begin position="21"/>
        <end position="174"/>
    </location>
</feature>
<keyword evidence="6" id="KW-1185">Reference proteome</keyword>
<keyword evidence="2 3" id="KW-0040">ANK repeat</keyword>
<dbReference type="InterPro" id="IPR024775">
    <property type="entry name" value="DinB-like"/>
</dbReference>
<dbReference type="PROSITE" id="PS50088">
    <property type="entry name" value="ANK_REPEAT"/>
    <property type="match status" value="1"/>
</dbReference>
<evidence type="ECO:0000313" key="6">
    <source>
        <dbReference type="Proteomes" id="UP000009236"/>
    </source>
</evidence>
<evidence type="ECO:0000256" key="2">
    <source>
        <dbReference type="ARBA" id="ARBA00023043"/>
    </source>
</evidence>
<dbReference type="InterPro" id="IPR034660">
    <property type="entry name" value="DinB/YfiT-like"/>
</dbReference>
<dbReference type="SMART" id="SM00248">
    <property type="entry name" value="ANK"/>
    <property type="match status" value="1"/>
</dbReference>
<dbReference type="SUPFAM" id="SSF109854">
    <property type="entry name" value="DinB/YfiT-like putative metalloenzymes"/>
    <property type="match status" value="1"/>
</dbReference>
<dbReference type="KEGG" id="iva:Isova_0883"/>
<feature type="repeat" description="ANK" evidence="3">
    <location>
        <begin position="252"/>
        <end position="284"/>
    </location>
</feature>
<dbReference type="AlphaFoldDB" id="F6FPF4"/>
<accession>F6FPF4</accession>
<dbReference type="InterPro" id="IPR002110">
    <property type="entry name" value="Ankyrin_rpt"/>
</dbReference>
<dbReference type="eggNOG" id="COG0666">
    <property type="taxonomic scope" value="Bacteria"/>
</dbReference>
<dbReference type="Proteomes" id="UP000009236">
    <property type="component" value="Chromosome"/>
</dbReference>
<evidence type="ECO:0000256" key="3">
    <source>
        <dbReference type="PROSITE-ProRule" id="PRU00023"/>
    </source>
</evidence>
<dbReference type="PROSITE" id="PS50297">
    <property type="entry name" value="ANK_REP_REGION"/>
    <property type="match status" value="1"/>
</dbReference>
<organism evidence="6">
    <name type="scientific">Isoptericola variabilis (strain 225)</name>
    <dbReference type="NCBI Taxonomy" id="743718"/>
    <lineage>
        <taxon>Bacteria</taxon>
        <taxon>Bacillati</taxon>
        <taxon>Actinomycetota</taxon>
        <taxon>Actinomycetes</taxon>
        <taxon>Micrococcales</taxon>
        <taxon>Promicromonosporaceae</taxon>
        <taxon>Isoptericola</taxon>
    </lineage>
</organism>
<proteinExistence type="predicted"/>
<dbReference type="SUPFAM" id="SSF48403">
    <property type="entry name" value="Ankyrin repeat"/>
    <property type="match status" value="1"/>
</dbReference>